<dbReference type="NCBIfam" id="TIGR03083">
    <property type="entry name" value="maleylpyruvate isomerase family mycothiol-dependent enzyme"/>
    <property type="match status" value="1"/>
</dbReference>
<dbReference type="Pfam" id="PF11716">
    <property type="entry name" value="MDMPI_N"/>
    <property type="match status" value="1"/>
</dbReference>
<dbReference type="SUPFAM" id="SSF109854">
    <property type="entry name" value="DinB/YfiT-like putative metalloenzymes"/>
    <property type="match status" value="1"/>
</dbReference>
<reference evidence="2" key="1">
    <citation type="submission" date="2020-02" db="EMBL/GenBank/DDBJ databases">
        <authorList>
            <person name="Meier V. D."/>
        </authorList>
    </citation>
    <scope>NUCLEOTIDE SEQUENCE</scope>
    <source>
        <strain evidence="2">AVDCRST_MAG36</strain>
    </source>
</reference>
<name>A0A6J4MWC1_9ACTN</name>
<dbReference type="GO" id="GO:0005886">
    <property type="term" value="C:plasma membrane"/>
    <property type="evidence" value="ECO:0007669"/>
    <property type="project" value="TreeGrafter"/>
</dbReference>
<dbReference type="InterPro" id="IPR024344">
    <property type="entry name" value="MDMPI_metal-binding"/>
</dbReference>
<sequence length="265" mass="28815">MDTGAPLDFLGHLRDESARFLGVLHGSDLSRPVPSCADWTAADLLWHLTEVQWFWRSVVRDRLTSPEGLQPPDRPDSDHGLVQLFEEQSAGLLLALTDADPAEEVYMWAEDKTVGYVRRRQAHEALVHRLDAELTTGQVTPLDAALASDGLLEVLDVMYGGCPPWGTFTPQGPGLHVVAEDTGLVVPVVLGRFTGTDPDTGEAVDSAELSVRAADPHATPAAVVRGRAEDLDAWAWHRRDDAALTLEGDRAALDRLRAVLAEPIL</sequence>
<gene>
    <name evidence="2" type="ORF">AVDCRST_MAG36-3100</name>
</gene>
<dbReference type="GO" id="GO:0046872">
    <property type="term" value="F:metal ion binding"/>
    <property type="evidence" value="ECO:0007669"/>
    <property type="project" value="InterPro"/>
</dbReference>
<evidence type="ECO:0000259" key="1">
    <source>
        <dbReference type="Pfam" id="PF11716"/>
    </source>
</evidence>
<dbReference type="EMBL" id="CADCUH010000196">
    <property type="protein sequence ID" value="CAA9366282.1"/>
    <property type="molecule type" value="Genomic_DNA"/>
</dbReference>
<proteinExistence type="predicted"/>
<dbReference type="PANTHER" id="PTHR40758:SF1">
    <property type="entry name" value="CONSERVED PROTEIN"/>
    <property type="match status" value="1"/>
</dbReference>
<organism evidence="2">
    <name type="scientific">uncultured Nocardioidaceae bacterium</name>
    <dbReference type="NCBI Taxonomy" id="253824"/>
    <lineage>
        <taxon>Bacteria</taxon>
        <taxon>Bacillati</taxon>
        <taxon>Actinomycetota</taxon>
        <taxon>Actinomycetes</taxon>
        <taxon>Propionibacteriales</taxon>
        <taxon>Nocardioidaceae</taxon>
        <taxon>environmental samples</taxon>
    </lineage>
</organism>
<evidence type="ECO:0000313" key="2">
    <source>
        <dbReference type="EMBL" id="CAA9366282.1"/>
    </source>
</evidence>
<accession>A0A6J4MWC1</accession>
<dbReference type="AlphaFoldDB" id="A0A6J4MWC1"/>
<protein>
    <recommendedName>
        <fullName evidence="1">Mycothiol-dependent maleylpyruvate isomerase metal-binding domain-containing protein</fullName>
    </recommendedName>
</protein>
<feature type="domain" description="Mycothiol-dependent maleylpyruvate isomerase metal-binding" evidence="1">
    <location>
        <begin position="11"/>
        <end position="132"/>
    </location>
</feature>
<dbReference type="InterPro" id="IPR017517">
    <property type="entry name" value="Maleyloyr_isom"/>
</dbReference>
<dbReference type="InterPro" id="IPR034660">
    <property type="entry name" value="DinB/YfiT-like"/>
</dbReference>
<dbReference type="PANTHER" id="PTHR40758">
    <property type="entry name" value="CONSERVED PROTEIN"/>
    <property type="match status" value="1"/>
</dbReference>